<dbReference type="Proteomes" id="UP000694554">
    <property type="component" value="Chromosome 6"/>
</dbReference>
<feature type="compositionally biased region" description="Gly residues" evidence="1">
    <location>
        <begin position="133"/>
        <end position="163"/>
    </location>
</feature>
<name>A0A8C9CF86_PHOSS</name>
<dbReference type="Ensembl" id="ENSPSNT00000023553.1">
    <property type="protein sequence ID" value="ENSPSNP00000020913.1"/>
    <property type="gene ID" value="ENSPSNG00000015288.1"/>
</dbReference>
<feature type="compositionally biased region" description="Polar residues" evidence="1">
    <location>
        <begin position="1"/>
        <end position="17"/>
    </location>
</feature>
<dbReference type="PANTHER" id="PTHR15510:SF5">
    <property type="entry name" value="SPERM-ASSOCIATED ANTIGEN 8"/>
    <property type="match status" value="1"/>
</dbReference>
<dbReference type="GO" id="GO:0005829">
    <property type="term" value="C:cytosol"/>
    <property type="evidence" value="ECO:0007669"/>
    <property type="project" value="Ensembl"/>
</dbReference>
<sequence length="450" mass="48236">METTESTEGSQSRSLDVQPSPEGLGSLSDPFPSWDGRHRSALEAARAEASAAAAAASTIEAAALPTKTPAPYSERSLLMEPSSESLLGERYTGPRFTHKIGHGRLGFEPVSVSHIAWTPYTANDLSSSPGLGFSSGPGPGSSSGPGSGSGQGPGNGSGRGTGPGPAADSRHRPGSGQGPGFSSSAPSGFIKPRADLLPNYASWSHHSHWQPQKQPWKFLKVSEPVARGLWKPPEVEGTSKVLSETLPRGQCLLYNWEEERATNHLDQVPSMQDGSESFFFRHGHRGLLTLEPQSPMCSSTTQKDSYQPPGNHSQPIRGKREAMLEMFLHHQICKEVQAEQEPTRKDSEVESVTHHDYGKELVQSGPPAPTKEQPETFWLQRAPQLQGVSNIRTLDTPFRKNCSFSTPVPLSLGQPLPYEPENYSHQLGKISSLGCQGGGGGGGRGRTTPV</sequence>
<proteinExistence type="predicted"/>
<dbReference type="AlphaFoldDB" id="A0A8C9CF86"/>
<accession>A0A8C9CF86</accession>
<feature type="region of interest" description="Disordered" evidence="1">
    <location>
        <begin position="293"/>
        <end position="315"/>
    </location>
</feature>
<dbReference type="PANTHER" id="PTHR15510">
    <property type="entry name" value="SPERM-ASSOCIATED ANTIGEN 8"/>
    <property type="match status" value="1"/>
</dbReference>
<feature type="compositionally biased region" description="Polar residues" evidence="1">
    <location>
        <begin position="293"/>
        <end position="314"/>
    </location>
</feature>
<feature type="compositionally biased region" description="Gly residues" evidence="1">
    <location>
        <begin position="435"/>
        <end position="450"/>
    </location>
</feature>
<dbReference type="GO" id="GO:0008017">
    <property type="term" value="F:microtubule binding"/>
    <property type="evidence" value="ECO:0007669"/>
    <property type="project" value="InterPro"/>
</dbReference>
<feature type="region of interest" description="Disordered" evidence="1">
    <location>
        <begin position="429"/>
        <end position="450"/>
    </location>
</feature>
<dbReference type="GO" id="GO:0001673">
    <property type="term" value="C:male germ cell nucleus"/>
    <property type="evidence" value="ECO:0007669"/>
    <property type="project" value="Ensembl"/>
</dbReference>
<dbReference type="GO" id="GO:0160111">
    <property type="term" value="C:axonemal A tubule inner sheath"/>
    <property type="evidence" value="ECO:0007669"/>
    <property type="project" value="Ensembl"/>
</dbReference>
<evidence type="ECO:0000313" key="3">
    <source>
        <dbReference type="Proteomes" id="UP000694554"/>
    </source>
</evidence>
<organism evidence="2 3">
    <name type="scientific">Phocoena sinus</name>
    <name type="common">Vaquita</name>
    <dbReference type="NCBI Taxonomy" id="42100"/>
    <lineage>
        <taxon>Eukaryota</taxon>
        <taxon>Metazoa</taxon>
        <taxon>Chordata</taxon>
        <taxon>Craniata</taxon>
        <taxon>Vertebrata</taxon>
        <taxon>Euteleostomi</taxon>
        <taxon>Mammalia</taxon>
        <taxon>Eutheria</taxon>
        <taxon>Laurasiatheria</taxon>
        <taxon>Artiodactyla</taxon>
        <taxon>Whippomorpha</taxon>
        <taxon>Cetacea</taxon>
        <taxon>Odontoceti</taxon>
        <taxon>Phocoenidae</taxon>
        <taxon>Phocoena</taxon>
    </lineage>
</organism>
<gene>
    <name evidence="2" type="primary">SPAG8</name>
</gene>
<feature type="region of interest" description="Disordered" evidence="1">
    <location>
        <begin position="1"/>
        <end position="42"/>
    </location>
</feature>
<reference evidence="2" key="3">
    <citation type="submission" date="2025-09" db="UniProtKB">
        <authorList>
            <consortium name="Ensembl"/>
        </authorList>
    </citation>
    <scope>IDENTIFICATION</scope>
</reference>
<protein>
    <submittedName>
        <fullName evidence="2">Sperm associated antigen 8</fullName>
    </submittedName>
</protein>
<dbReference type="GO" id="GO:0005654">
    <property type="term" value="C:nucleoplasm"/>
    <property type="evidence" value="ECO:0007669"/>
    <property type="project" value="Ensembl"/>
</dbReference>
<dbReference type="Pfam" id="PF22584">
    <property type="entry name" value="CFAP143"/>
    <property type="match status" value="1"/>
</dbReference>
<evidence type="ECO:0000313" key="2">
    <source>
        <dbReference type="Ensembl" id="ENSPSNP00000020913.1"/>
    </source>
</evidence>
<dbReference type="GeneTree" id="ENSGT00640000091617"/>
<dbReference type="GO" id="GO:0036126">
    <property type="term" value="C:sperm flagellum"/>
    <property type="evidence" value="ECO:0007669"/>
    <property type="project" value="Ensembl"/>
</dbReference>
<dbReference type="GO" id="GO:0045944">
    <property type="term" value="P:positive regulation of transcription by RNA polymerase II"/>
    <property type="evidence" value="ECO:0007669"/>
    <property type="project" value="Ensembl"/>
</dbReference>
<dbReference type="InterPro" id="IPR026124">
    <property type="entry name" value="Sperm-assoc_Ag8"/>
</dbReference>
<reference evidence="2" key="1">
    <citation type="submission" date="2019-08" db="EMBL/GenBank/DDBJ databases">
        <title>Phocoena sinus (Vaquita) genome, mPhoSin1, primary haplotype.</title>
        <authorList>
            <person name="Morin P."/>
            <person name="Mountcastle J."/>
            <person name="Fungtammasan C."/>
            <person name="Rhie A."/>
            <person name="Rojas-Bracho L."/>
            <person name="Smith C.R."/>
            <person name="Taylor B.L."/>
            <person name="Gulland F.M.D."/>
            <person name="Musser W."/>
            <person name="Houck M."/>
            <person name="Haase B."/>
            <person name="Paez S."/>
            <person name="Howe K."/>
            <person name="Torrance J."/>
            <person name="Formenti G."/>
            <person name="Phillippy A."/>
            <person name="Ryder O."/>
            <person name="Jarvis E.D."/>
            <person name="Fedrigo O."/>
        </authorList>
    </citation>
    <scope>NUCLEOTIDE SEQUENCE [LARGE SCALE GENOMIC DNA]</scope>
</reference>
<evidence type="ECO:0000256" key="1">
    <source>
        <dbReference type="SAM" id="MobiDB-lite"/>
    </source>
</evidence>
<feature type="region of interest" description="Disordered" evidence="1">
    <location>
        <begin position="126"/>
        <end position="188"/>
    </location>
</feature>
<reference evidence="2" key="2">
    <citation type="submission" date="2025-08" db="UniProtKB">
        <authorList>
            <consortium name="Ensembl"/>
        </authorList>
    </citation>
    <scope>IDENTIFICATION</scope>
</reference>
<feature type="region of interest" description="Disordered" evidence="1">
    <location>
        <begin position="62"/>
        <end position="81"/>
    </location>
</feature>
<keyword evidence="3" id="KW-1185">Reference proteome</keyword>
<dbReference type="GO" id="GO:0030317">
    <property type="term" value="P:flagellated sperm motility"/>
    <property type="evidence" value="ECO:0007669"/>
    <property type="project" value="Ensembl"/>
</dbReference>